<keyword evidence="3" id="KW-1185">Reference proteome</keyword>
<reference evidence="2 3" key="1">
    <citation type="submission" date="2014-04" db="EMBL/GenBank/DDBJ databases">
        <authorList>
            <consortium name="DOE Joint Genome Institute"/>
            <person name="Kuo A."/>
            <person name="Kohler A."/>
            <person name="Nagy L.G."/>
            <person name="Floudas D."/>
            <person name="Copeland A."/>
            <person name="Barry K.W."/>
            <person name="Cichocki N."/>
            <person name="Veneault-Fourrey C."/>
            <person name="LaButti K."/>
            <person name="Lindquist E.A."/>
            <person name="Lipzen A."/>
            <person name="Lundell T."/>
            <person name="Morin E."/>
            <person name="Murat C."/>
            <person name="Sun H."/>
            <person name="Tunlid A."/>
            <person name="Henrissat B."/>
            <person name="Grigoriev I.V."/>
            <person name="Hibbett D.S."/>
            <person name="Martin F."/>
            <person name="Nordberg H.P."/>
            <person name="Cantor M.N."/>
            <person name="Hua S.X."/>
        </authorList>
    </citation>
    <scope>NUCLEOTIDE SEQUENCE [LARGE SCALE GENOMIC DNA]</scope>
    <source>
        <strain evidence="2 3">Foug A</strain>
    </source>
</reference>
<dbReference type="HOGENOM" id="CLU_167272_0_0_1"/>
<evidence type="ECO:0000313" key="2">
    <source>
        <dbReference type="EMBL" id="KIM61399.1"/>
    </source>
</evidence>
<organism evidence="2 3">
    <name type="scientific">Scleroderma citrinum Foug A</name>
    <dbReference type="NCBI Taxonomy" id="1036808"/>
    <lineage>
        <taxon>Eukaryota</taxon>
        <taxon>Fungi</taxon>
        <taxon>Dikarya</taxon>
        <taxon>Basidiomycota</taxon>
        <taxon>Agaricomycotina</taxon>
        <taxon>Agaricomycetes</taxon>
        <taxon>Agaricomycetidae</taxon>
        <taxon>Boletales</taxon>
        <taxon>Sclerodermatineae</taxon>
        <taxon>Sclerodermataceae</taxon>
        <taxon>Scleroderma</taxon>
    </lineage>
</organism>
<sequence length="126" mass="14776">LRTFELTDNEWGVLEQLHSILKDATLYFSCSTPNLATVIPVMDHIHQELSKYSHDKKYVRSIHAGISLAKETLNRYYSCTDESEVYCIAMVLHPRHKLSYFKTARWEDEWITTAENLVRDGFSRSY</sequence>
<dbReference type="InterPro" id="IPR012337">
    <property type="entry name" value="RNaseH-like_sf"/>
</dbReference>
<dbReference type="EMBL" id="KN822052">
    <property type="protein sequence ID" value="KIM61399.1"/>
    <property type="molecule type" value="Genomic_DNA"/>
</dbReference>
<feature type="non-terminal residue" evidence="2">
    <location>
        <position position="126"/>
    </location>
</feature>
<dbReference type="InParanoid" id="A0A0C3DYU6"/>
<proteinExistence type="predicted"/>
<feature type="non-terminal residue" evidence="2">
    <location>
        <position position="1"/>
    </location>
</feature>
<dbReference type="Proteomes" id="UP000053989">
    <property type="component" value="Unassembled WGS sequence"/>
</dbReference>
<evidence type="ECO:0000259" key="1">
    <source>
        <dbReference type="Pfam" id="PF14372"/>
    </source>
</evidence>
<dbReference type="InterPro" id="IPR025525">
    <property type="entry name" value="hAT-like_transposase_RNase-H"/>
</dbReference>
<protein>
    <recommendedName>
        <fullName evidence="1">hAT-like transposase RNase-H fold domain-containing protein</fullName>
    </recommendedName>
</protein>
<dbReference type="GO" id="GO:0003677">
    <property type="term" value="F:DNA binding"/>
    <property type="evidence" value="ECO:0007669"/>
    <property type="project" value="InterPro"/>
</dbReference>
<dbReference type="OrthoDB" id="3359487at2759"/>
<feature type="domain" description="hAT-like transposase RNase-H fold" evidence="1">
    <location>
        <begin position="30"/>
        <end position="104"/>
    </location>
</feature>
<gene>
    <name evidence="2" type="ORF">SCLCIDRAFT_71135</name>
</gene>
<reference evidence="3" key="2">
    <citation type="submission" date="2015-01" db="EMBL/GenBank/DDBJ databases">
        <title>Evolutionary Origins and Diversification of the Mycorrhizal Mutualists.</title>
        <authorList>
            <consortium name="DOE Joint Genome Institute"/>
            <consortium name="Mycorrhizal Genomics Consortium"/>
            <person name="Kohler A."/>
            <person name="Kuo A."/>
            <person name="Nagy L.G."/>
            <person name="Floudas D."/>
            <person name="Copeland A."/>
            <person name="Barry K.W."/>
            <person name="Cichocki N."/>
            <person name="Veneault-Fourrey C."/>
            <person name="LaButti K."/>
            <person name="Lindquist E.A."/>
            <person name="Lipzen A."/>
            <person name="Lundell T."/>
            <person name="Morin E."/>
            <person name="Murat C."/>
            <person name="Riley R."/>
            <person name="Ohm R."/>
            <person name="Sun H."/>
            <person name="Tunlid A."/>
            <person name="Henrissat B."/>
            <person name="Grigoriev I.V."/>
            <person name="Hibbett D.S."/>
            <person name="Martin F."/>
        </authorList>
    </citation>
    <scope>NUCLEOTIDE SEQUENCE [LARGE SCALE GENOMIC DNA]</scope>
    <source>
        <strain evidence="3">Foug A</strain>
    </source>
</reference>
<name>A0A0C3DYU6_9AGAM</name>
<dbReference type="SUPFAM" id="SSF53098">
    <property type="entry name" value="Ribonuclease H-like"/>
    <property type="match status" value="1"/>
</dbReference>
<evidence type="ECO:0000313" key="3">
    <source>
        <dbReference type="Proteomes" id="UP000053989"/>
    </source>
</evidence>
<dbReference type="AlphaFoldDB" id="A0A0C3DYU6"/>
<accession>A0A0C3DYU6</accession>
<dbReference type="Pfam" id="PF14372">
    <property type="entry name" value="hAT-like_RNase-H"/>
    <property type="match status" value="1"/>
</dbReference>